<keyword evidence="2" id="KW-1003">Cell membrane</keyword>
<evidence type="ECO:0000259" key="8">
    <source>
        <dbReference type="Pfam" id="PF01618"/>
    </source>
</evidence>
<feature type="transmembrane region" description="Helical" evidence="7">
    <location>
        <begin position="20"/>
        <end position="37"/>
    </location>
</feature>
<evidence type="ECO:0000256" key="3">
    <source>
        <dbReference type="ARBA" id="ARBA00022692"/>
    </source>
</evidence>
<proteinExistence type="inferred from homology"/>
<protein>
    <submittedName>
        <fullName evidence="9">MotA/TolQ/ExbB proton channel</fullName>
    </submittedName>
</protein>
<keyword evidence="5 7" id="KW-0472">Membrane</keyword>
<dbReference type="Proteomes" id="UP000000739">
    <property type="component" value="Chromosome"/>
</dbReference>
<feature type="domain" description="MotA/TolQ/ExbB proton channel" evidence="8">
    <location>
        <begin position="85"/>
        <end position="191"/>
    </location>
</feature>
<evidence type="ECO:0000256" key="2">
    <source>
        <dbReference type="ARBA" id="ARBA00022475"/>
    </source>
</evidence>
<accession>B8FLL6</accession>
<dbReference type="PANTHER" id="PTHR30625:SF11">
    <property type="entry name" value="MOTA_TOLQ_EXBB PROTON CHANNEL DOMAIN-CONTAINING PROTEIN"/>
    <property type="match status" value="1"/>
</dbReference>
<dbReference type="RefSeq" id="WP_015948424.1">
    <property type="nucleotide sequence ID" value="NC_011768.1"/>
</dbReference>
<dbReference type="Pfam" id="PF01618">
    <property type="entry name" value="MotA_ExbB"/>
    <property type="match status" value="1"/>
</dbReference>
<dbReference type="InterPro" id="IPR050790">
    <property type="entry name" value="ExbB/TolQ_transport"/>
</dbReference>
<dbReference type="PANTHER" id="PTHR30625">
    <property type="entry name" value="PROTEIN TOLQ"/>
    <property type="match status" value="1"/>
</dbReference>
<comment type="similarity">
    <text evidence="6">Belongs to the exbB/tolQ family.</text>
</comment>
<keyword evidence="3 7" id="KW-0812">Transmembrane</keyword>
<dbReference type="InterPro" id="IPR002898">
    <property type="entry name" value="MotA_ExbB_proton_chnl"/>
</dbReference>
<organism evidence="9 10">
    <name type="scientific">Desulfatibacillum aliphaticivorans</name>
    <dbReference type="NCBI Taxonomy" id="218208"/>
    <lineage>
        <taxon>Bacteria</taxon>
        <taxon>Pseudomonadati</taxon>
        <taxon>Thermodesulfobacteriota</taxon>
        <taxon>Desulfobacteria</taxon>
        <taxon>Desulfobacterales</taxon>
        <taxon>Desulfatibacillaceae</taxon>
        <taxon>Desulfatibacillum</taxon>
    </lineage>
</organism>
<comment type="subcellular location">
    <subcellularLocation>
        <location evidence="1">Cell membrane</location>
        <topology evidence="1">Multi-pass membrane protein</topology>
    </subcellularLocation>
    <subcellularLocation>
        <location evidence="6">Membrane</location>
        <topology evidence="6">Multi-pass membrane protein</topology>
    </subcellularLocation>
</comment>
<dbReference type="eggNOG" id="COG0811">
    <property type="taxonomic scope" value="Bacteria"/>
</dbReference>
<keyword evidence="4 7" id="KW-1133">Transmembrane helix</keyword>
<evidence type="ECO:0000256" key="6">
    <source>
        <dbReference type="RuleBase" id="RU004057"/>
    </source>
</evidence>
<dbReference type="KEGG" id="dal:Dalk_3682"/>
<sequence length="202" mass="22336">MTWLWSNISRIFEYLDQGGLVMEPLLLISVLMWVLIIKRGLYLRRMRVRNMPREMAAQLIQENQQPDFMEFRGATALVVSEFLKRREANPGVDRSTMDETVMAVASSFDKQLSVITVLASIAPLLGLLGTVLGMISTFDVISLHGTGNARAMAGGISEALISTQTGLLVAIPGLTMKNFLASRAQTLKHRVSSLGIFLGRRL</sequence>
<evidence type="ECO:0000313" key="10">
    <source>
        <dbReference type="Proteomes" id="UP000000739"/>
    </source>
</evidence>
<feature type="transmembrane region" description="Helical" evidence="7">
    <location>
        <begin position="112"/>
        <end position="135"/>
    </location>
</feature>
<dbReference type="GO" id="GO:0017038">
    <property type="term" value="P:protein import"/>
    <property type="evidence" value="ECO:0007669"/>
    <property type="project" value="TreeGrafter"/>
</dbReference>
<evidence type="ECO:0000256" key="5">
    <source>
        <dbReference type="ARBA" id="ARBA00023136"/>
    </source>
</evidence>
<dbReference type="GO" id="GO:0005886">
    <property type="term" value="C:plasma membrane"/>
    <property type="evidence" value="ECO:0007669"/>
    <property type="project" value="UniProtKB-SubCell"/>
</dbReference>
<evidence type="ECO:0000256" key="1">
    <source>
        <dbReference type="ARBA" id="ARBA00004651"/>
    </source>
</evidence>
<evidence type="ECO:0000313" key="9">
    <source>
        <dbReference type="EMBL" id="ACL05370.1"/>
    </source>
</evidence>
<dbReference type="HOGENOM" id="CLU_053325_4_5_7"/>
<dbReference type="EMBL" id="CP001322">
    <property type="protein sequence ID" value="ACL05370.1"/>
    <property type="molecule type" value="Genomic_DNA"/>
</dbReference>
<dbReference type="AlphaFoldDB" id="B8FLL6"/>
<keyword evidence="10" id="KW-1185">Reference proteome</keyword>
<reference evidence="9 10" key="1">
    <citation type="journal article" date="2012" name="Environ. Microbiol.">
        <title>The genome sequence of Desulfatibacillum alkenivorans AK-01: a blueprint for anaerobic alkane oxidation.</title>
        <authorList>
            <person name="Callaghan A.V."/>
            <person name="Morris B.E."/>
            <person name="Pereira I.A."/>
            <person name="McInerney M.J."/>
            <person name="Austin R.N."/>
            <person name="Groves J.T."/>
            <person name="Kukor J.J."/>
            <person name="Suflita J.M."/>
            <person name="Young L.Y."/>
            <person name="Zylstra G.J."/>
            <person name="Wawrik B."/>
        </authorList>
    </citation>
    <scope>NUCLEOTIDE SEQUENCE [LARGE SCALE GENOMIC DNA]</scope>
    <source>
        <strain evidence="9 10">AK-01</strain>
    </source>
</reference>
<name>B8FLL6_DESAL</name>
<feature type="transmembrane region" description="Helical" evidence="7">
    <location>
        <begin position="155"/>
        <end position="174"/>
    </location>
</feature>
<keyword evidence="6" id="KW-0813">Transport</keyword>
<gene>
    <name evidence="9" type="ordered locus">Dalk_3682</name>
</gene>
<evidence type="ECO:0000256" key="4">
    <source>
        <dbReference type="ARBA" id="ARBA00022989"/>
    </source>
</evidence>
<evidence type="ECO:0000256" key="7">
    <source>
        <dbReference type="SAM" id="Phobius"/>
    </source>
</evidence>
<keyword evidence="6" id="KW-0653">Protein transport</keyword>